<evidence type="ECO:0000256" key="1">
    <source>
        <dbReference type="ARBA" id="ARBA00001974"/>
    </source>
</evidence>
<dbReference type="Pfam" id="PF02771">
    <property type="entry name" value="Acyl-CoA_dh_N"/>
    <property type="match status" value="1"/>
</dbReference>
<evidence type="ECO:0000259" key="8">
    <source>
        <dbReference type="Pfam" id="PF02771"/>
    </source>
</evidence>
<dbReference type="Proteomes" id="UP001497602">
    <property type="component" value="Unassembled WGS sequence"/>
</dbReference>
<dbReference type="InterPro" id="IPR009100">
    <property type="entry name" value="AcylCoA_DH/oxidase_NM_dom_sf"/>
</dbReference>
<dbReference type="PANTHER" id="PTHR43884:SF12">
    <property type="entry name" value="ISOVALERYL-COA DEHYDROGENASE, MITOCHONDRIAL-RELATED"/>
    <property type="match status" value="1"/>
</dbReference>
<keyword evidence="10" id="KW-1185">Reference proteome</keyword>
<reference evidence="9 10" key="1">
    <citation type="submission" date="2024-05" db="EMBL/GenBank/DDBJ databases">
        <authorList>
            <person name="Duchaud E."/>
        </authorList>
    </citation>
    <scope>NUCLEOTIDE SEQUENCE [LARGE SCALE GENOMIC DNA]</scope>
    <source>
        <strain evidence="9">Ena-SAMPLE-TAB-13-05-2024-13:56:06:370-140305</strain>
    </source>
</reference>
<proteinExistence type="inferred from homology"/>
<dbReference type="PROSITE" id="PS00072">
    <property type="entry name" value="ACYL_COA_DH_1"/>
    <property type="match status" value="1"/>
</dbReference>
<dbReference type="PROSITE" id="PS00073">
    <property type="entry name" value="ACYL_COA_DH_2"/>
    <property type="match status" value="1"/>
</dbReference>
<dbReference type="Gene3D" id="2.40.110.10">
    <property type="entry name" value="Butyryl-CoA Dehydrogenase, subunit A, domain 2"/>
    <property type="match status" value="1"/>
</dbReference>
<organism evidence="9 10">
    <name type="scientific">Tenacibaculum vairaonense</name>
    <dbReference type="NCBI Taxonomy" id="3137860"/>
    <lineage>
        <taxon>Bacteria</taxon>
        <taxon>Pseudomonadati</taxon>
        <taxon>Bacteroidota</taxon>
        <taxon>Flavobacteriia</taxon>
        <taxon>Flavobacteriales</taxon>
        <taxon>Flavobacteriaceae</taxon>
        <taxon>Tenacibaculum</taxon>
    </lineage>
</organism>
<dbReference type="Pfam" id="PF00441">
    <property type="entry name" value="Acyl-CoA_dh_1"/>
    <property type="match status" value="1"/>
</dbReference>
<dbReference type="SUPFAM" id="SSF47203">
    <property type="entry name" value="Acyl-CoA dehydrogenase C-terminal domain-like"/>
    <property type="match status" value="1"/>
</dbReference>
<evidence type="ECO:0000256" key="4">
    <source>
        <dbReference type="ARBA" id="ARBA00022827"/>
    </source>
</evidence>
<dbReference type="Pfam" id="PF02770">
    <property type="entry name" value="Acyl-CoA_dh_M"/>
    <property type="match status" value="1"/>
</dbReference>
<evidence type="ECO:0000313" key="9">
    <source>
        <dbReference type="EMBL" id="CAL2106029.1"/>
    </source>
</evidence>
<dbReference type="InterPro" id="IPR036250">
    <property type="entry name" value="AcylCo_DH-like_C"/>
</dbReference>
<dbReference type="Gene3D" id="1.20.140.10">
    <property type="entry name" value="Butyryl-CoA Dehydrogenase, subunit A, domain 3"/>
    <property type="match status" value="1"/>
</dbReference>
<dbReference type="Gene3D" id="1.10.540.10">
    <property type="entry name" value="Acyl-CoA dehydrogenase/oxidase, N-terminal domain"/>
    <property type="match status" value="1"/>
</dbReference>
<evidence type="ECO:0000256" key="5">
    <source>
        <dbReference type="RuleBase" id="RU362125"/>
    </source>
</evidence>
<comment type="cofactor">
    <cofactor evidence="1 5">
        <name>FAD</name>
        <dbReference type="ChEBI" id="CHEBI:57692"/>
    </cofactor>
</comment>
<comment type="similarity">
    <text evidence="2 5">Belongs to the acyl-CoA dehydrogenase family.</text>
</comment>
<accession>A0ABP1FC23</accession>
<feature type="domain" description="Acyl-CoA dehydrogenase/oxidase N-terminal" evidence="8">
    <location>
        <begin position="7"/>
        <end position="120"/>
    </location>
</feature>
<keyword evidence="3 5" id="KW-0285">Flavoprotein</keyword>
<dbReference type="InterPro" id="IPR046373">
    <property type="entry name" value="Acyl-CoA_Oxase/DH_mid-dom_sf"/>
</dbReference>
<protein>
    <submittedName>
        <fullName evidence="9">Acyl-CoA dehydrogenase</fullName>
        <ecNumber evidence="9">1.3.8.7</ecNumber>
    </submittedName>
</protein>
<dbReference type="GO" id="GO:0070991">
    <property type="term" value="F:medium-chain fatty acyl-CoA dehydrogenase activity"/>
    <property type="evidence" value="ECO:0007669"/>
    <property type="project" value="UniProtKB-EC"/>
</dbReference>
<evidence type="ECO:0000259" key="7">
    <source>
        <dbReference type="Pfam" id="PF02770"/>
    </source>
</evidence>
<evidence type="ECO:0000313" key="10">
    <source>
        <dbReference type="Proteomes" id="UP001497602"/>
    </source>
</evidence>
<dbReference type="InterPro" id="IPR013786">
    <property type="entry name" value="AcylCoA_DH/ox_N"/>
</dbReference>
<dbReference type="InterPro" id="IPR006089">
    <property type="entry name" value="Acyl-CoA_DH_CS"/>
</dbReference>
<comment type="caution">
    <text evidence="9">The sequence shown here is derived from an EMBL/GenBank/DDBJ whole genome shotgun (WGS) entry which is preliminary data.</text>
</comment>
<dbReference type="EC" id="1.3.8.7" evidence="9"/>
<keyword evidence="4 5" id="KW-0274">FAD</keyword>
<sequence>MNSMYFTEEHEAFRQSFKDFLQKEVVPHIEKWEKDGAVERFIWKKFGEMGYFGLNQPEEYGGLGLDLFYTVIFLEELQKINSGGFAANMWAHAYLAMTHLNKEGDDRIKKEYLAPSIDGEKIGCLCITEPFGGSDVAGMRTTAVKDGDHYVLNGSKTFITNGVYSDYLVVAAKTNSEEKHRGMSIFVIDRDSKGVSSTKLDKLGWRASDTAEIAFDNVIVPKENLMGEEGMGFSYIMQHFALERLVMGINAHARAEYAVNYAIQYMGEREAFGQNLNKFQALRHKVAEMASKVDMCREYNYSIAKRLNDGQYVVKEASMSKLLSTKMADEVIYDALQLLGGYGYMEEYPMARLLRDSRLGPIGGGTSEILKEIIAKMVIDKKEYKPAT</sequence>
<evidence type="ECO:0000256" key="3">
    <source>
        <dbReference type="ARBA" id="ARBA00022630"/>
    </source>
</evidence>
<dbReference type="InterPro" id="IPR009075">
    <property type="entry name" value="AcylCo_DH/oxidase_C"/>
</dbReference>
<keyword evidence="5 9" id="KW-0560">Oxidoreductase</keyword>
<dbReference type="InterPro" id="IPR006091">
    <property type="entry name" value="Acyl-CoA_Oxase/DH_mid-dom"/>
</dbReference>
<gene>
    <name evidence="9" type="ORF">T190115A13A_10185</name>
</gene>
<dbReference type="SUPFAM" id="SSF56645">
    <property type="entry name" value="Acyl-CoA dehydrogenase NM domain-like"/>
    <property type="match status" value="1"/>
</dbReference>
<feature type="domain" description="Acyl-CoA dehydrogenase/oxidase C-terminal" evidence="6">
    <location>
        <begin position="230"/>
        <end position="378"/>
    </location>
</feature>
<dbReference type="RefSeq" id="WP_348702407.1">
    <property type="nucleotide sequence ID" value="NZ_CAXIYA010000003.1"/>
</dbReference>
<evidence type="ECO:0000256" key="2">
    <source>
        <dbReference type="ARBA" id="ARBA00009347"/>
    </source>
</evidence>
<evidence type="ECO:0000259" key="6">
    <source>
        <dbReference type="Pfam" id="PF00441"/>
    </source>
</evidence>
<dbReference type="EMBL" id="CAXJRC010000011">
    <property type="protein sequence ID" value="CAL2106029.1"/>
    <property type="molecule type" value="Genomic_DNA"/>
</dbReference>
<name>A0ABP1FC23_9FLAO</name>
<feature type="domain" description="Acyl-CoA oxidase/dehydrogenase middle" evidence="7">
    <location>
        <begin position="124"/>
        <end position="218"/>
    </location>
</feature>
<dbReference type="InterPro" id="IPR037069">
    <property type="entry name" value="AcylCoA_DH/ox_N_sf"/>
</dbReference>
<dbReference type="PANTHER" id="PTHR43884">
    <property type="entry name" value="ACYL-COA DEHYDROGENASE"/>
    <property type="match status" value="1"/>
</dbReference>